<feature type="region of interest" description="Disordered" evidence="1">
    <location>
        <begin position="1"/>
        <end position="69"/>
    </location>
</feature>
<keyword evidence="3" id="KW-0547">Nucleotide-binding</keyword>
<dbReference type="EMBL" id="RQZC01000010">
    <property type="protein sequence ID" value="RRD29195.1"/>
    <property type="molecule type" value="Genomic_DNA"/>
</dbReference>
<feature type="compositionally biased region" description="Polar residues" evidence="1">
    <location>
        <begin position="190"/>
        <end position="199"/>
    </location>
</feature>
<keyword evidence="3" id="KW-0378">Hydrolase</keyword>
<feature type="compositionally biased region" description="Pro residues" evidence="1">
    <location>
        <begin position="49"/>
        <end position="63"/>
    </location>
</feature>
<feature type="compositionally biased region" description="Low complexity" evidence="1">
    <location>
        <begin position="1373"/>
        <end position="1384"/>
    </location>
</feature>
<accession>A0A3P1V776</accession>
<feature type="compositionally biased region" description="Gly residues" evidence="1">
    <location>
        <begin position="1356"/>
        <end position="1365"/>
    </location>
</feature>
<evidence type="ECO:0000313" key="3">
    <source>
        <dbReference type="EMBL" id="RRD29195.1"/>
    </source>
</evidence>
<dbReference type="OrthoDB" id="9757917at2"/>
<protein>
    <submittedName>
        <fullName evidence="3">DNA helicase</fullName>
    </submittedName>
</protein>
<dbReference type="RefSeq" id="WP_124933883.1">
    <property type="nucleotide sequence ID" value="NZ_RQZC01000010.1"/>
</dbReference>
<feature type="domain" description="Restriction endonuclease type II-like" evidence="2">
    <location>
        <begin position="1222"/>
        <end position="1312"/>
    </location>
</feature>
<dbReference type="Proteomes" id="UP000271272">
    <property type="component" value="Unassembled WGS sequence"/>
</dbReference>
<keyword evidence="3" id="KW-0347">Helicase</keyword>
<comment type="caution">
    <text evidence="3">The sequence shown here is derived from an EMBL/GenBank/DDBJ whole genome shotgun (WGS) entry which is preliminary data.</text>
</comment>
<dbReference type="InterPro" id="IPR049468">
    <property type="entry name" value="Restrct_endonuc-II-like_dom"/>
</dbReference>
<feature type="region of interest" description="Disordered" evidence="1">
    <location>
        <begin position="1345"/>
        <end position="1388"/>
    </location>
</feature>
<feature type="region of interest" description="Disordered" evidence="1">
    <location>
        <begin position="176"/>
        <end position="199"/>
    </location>
</feature>
<keyword evidence="4" id="KW-1185">Reference proteome</keyword>
<name>A0A3P1V776_9ACTO</name>
<evidence type="ECO:0000256" key="1">
    <source>
        <dbReference type="SAM" id="MobiDB-lite"/>
    </source>
</evidence>
<sequence length="1451" mass="155107">MTPSLFSFGRKRRRAATATNEHGGAAAAPRPPAPSSEPLGAPLAREPRPAPAPEPPRPAPEPPITERDEARRERIDAALEVWRGELVDLGGVASLDDITVLEGVVDLTAAHPSGLAQLYAGRSTQLSSLVRERGALGVARQSLREVAARTEMLARRFGVAPVYLAIGVASWNETVADEEHGSASGEGPETDSSPDTAPTAQIPDVERIAAEHAAQAAMAAAGFHMPEDSGPRVRTVNAPVLLRPVRLASATADATLTLDPTIEVNPVLTRALRQYQCRSDVEGIARASLSAEGFTPRAALARIGALGRQYLPGFEIHERLVVGAFVHPGQALVEDFDAVIERCRTSALVAALAGDEGARTALDVALPTADPFDRPTEAERGIGDLDPAQLAAIEAVGTGASLLIDAPPGSDVAATLAAIFADAAASGRTVLHVPATSADGHAVAAALREAGLGSLVLDLTEDAAWRQHASEAIREAMGAQPPELDVVGIVEMRERLEQVRSHLGRYVSALHERREPWGVSAYEALQTLADLTSRRSHATTKARVAPGRLERLDEAGLDRARGLLHRGHALGIFTPEVASSAWNGIAVTDMDEATDALGHMRALGHDLLPAMIDQVEATHASTGLTRATTVSQWLEQLEMLDGVRESLDVFLPEVFERSAADMVVATASKRWREARGVYMDGSSRRRFTRQAKDLVRPGRVVEDLHEELVAVQHCREVWRRHDPEGGWPRLPQGLDEMARTAARARSAIEAIQPLLSRSGREEPLADQPMDEVMERLRSLASDDLTAQKLPEVNRLRTELDELGLGDFVADMAARDVPEERIDDELTYCWWSSVLARTMRDNPAMGGLDARALTRLAAALRELDAAQSQSLPGPVAQAYARRVRLAVDQDKEDARALYIALARGDGVPLRDIIAAHPMALVAKPVWIVPPTLVPQVFDPLALVDLAVLDASAHMPVAQVLPALVRAEQVLVVGDPRRGQSGLAAELGPLLPTVTLPTSRNALDAGIAAFLSQHGYEGVVEAVPAPPGVGRLSLEVVDGRGMPAPGQTAVETVSEEVDRVVDLVIDRALTHPEESLGVIALNARHADAVRSAITQAAAGSAALEEFFSPSASEPFMVVDLSQARSLNRDHIILTVGYAKTPHGRTIHSFASVADHAGMVGLVEALCASRGRTEVISCLAAADIDPERLHAPGARLLREVLARAEHSSEAAASAGRMPDRLLVDLAERLWRKGLSVVPRYGVEGGERIPLAIGHPDFPDELLVAVLTDDADYVAEPSLRRRDRHRVERLERRGWRVHMAFSVGVFVDPEAEAAAVEDLVIEELIARQEGRADEGVEALPERLEDADRLAPAAPPSEGPGMPGGAPAEGGGDDDEAGAPAAAEAVPRAQRPPIAQGLPLQAYSDDQLDELVAWIRSDGLVREEAQEVEELRATLALRRRGAGIDAVLANAVRRAR</sequence>
<dbReference type="Pfam" id="PF18741">
    <property type="entry name" value="MTES_1575"/>
    <property type="match status" value="1"/>
</dbReference>
<keyword evidence="3" id="KW-0067">ATP-binding</keyword>
<evidence type="ECO:0000259" key="2">
    <source>
        <dbReference type="Pfam" id="PF18741"/>
    </source>
</evidence>
<dbReference type="GO" id="GO:0004386">
    <property type="term" value="F:helicase activity"/>
    <property type="evidence" value="ECO:0007669"/>
    <property type="project" value="UniProtKB-KW"/>
</dbReference>
<evidence type="ECO:0000313" key="4">
    <source>
        <dbReference type="Proteomes" id="UP000271272"/>
    </source>
</evidence>
<gene>
    <name evidence="3" type="ORF">EII10_07505</name>
</gene>
<organism evidence="3 4">
    <name type="scientific">Actinomyces bowdenii</name>
    <dbReference type="NCBI Taxonomy" id="131109"/>
    <lineage>
        <taxon>Bacteria</taxon>
        <taxon>Bacillati</taxon>
        <taxon>Actinomycetota</taxon>
        <taxon>Actinomycetes</taxon>
        <taxon>Actinomycetales</taxon>
        <taxon>Actinomycetaceae</taxon>
        <taxon>Actinomyces</taxon>
    </lineage>
</organism>
<proteinExistence type="predicted"/>
<reference evidence="3 4" key="1">
    <citation type="submission" date="2018-11" db="EMBL/GenBank/DDBJ databases">
        <title>Genomes From Bacteria Associated with the Canine Oral Cavity: a Test Case for Automated Genome-Based Taxonomic Assignment.</title>
        <authorList>
            <person name="Coil D.A."/>
            <person name="Jospin G."/>
            <person name="Darling A.E."/>
            <person name="Wallis C."/>
            <person name="Davis I.J."/>
            <person name="Harris S."/>
            <person name="Eisen J.A."/>
            <person name="Holcombe L.J."/>
            <person name="O'Flynn C."/>
        </authorList>
    </citation>
    <scope>NUCLEOTIDE SEQUENCE [LARGE SCALE GENOMIC DNA]</scope>
    <source>
        <strain evidence="3 4">OH5050</strain>
    </source>
</reference>